<reference evidence="3" key="1">
    <citation type="journal article" date="2019" name="Int. J. Syst. Evol. Microbiol.">
        <title>The Global Catalogue of Microorganisms (GCM) 10K type strain sequencing project: providing services to taxonomists for standard genome sequencing and annotation.</title>
        <authorList>
            <consortium name="The Broad Institute Genomics Platform"/>
            <consortium name="The Broad Institute Genome Sequencing Center for Infectious Disease"/>
            <person name="Wu L."/>
            <person name="Ma J."/>
        </authorList>
    </citation>
    <scope>NUCLEOTIDE SEQUENCE [LARGE SCALE GENOMIC DNA]</scope>
    <source>
        <strain evidence="3">CCUG 2113</strain>
    </source>
</reference>
<gene>
    <name evidence="2" type="ORF">ACFOW3_28410</name>
</gene>
<feature type="transmembrane region" description="Helical" evidence="1">
    <location>
        <begin position="95"/>
        <end position="115"/>
    </location>
</feature>
<keyword evidence="1" id="KW-0472">Membrane</keyword>
<sequence>MSYCRGCGHQIHETAISCPQCGALQAQHNTNSQQVRADDSLWLPIPALICGLIPVLGLLAPEEPDKDQVLGIFLFAATAIVFGSISLARQKRGKGMAIAGVVLGGIGLLAAIGLLA</sequence>
<protein>
    <submittedName>
        <fullName evidence="2">DUF4190 domain-containing protein</fullName>
    </submittedName>
</protein>
<dbReference type="EMBL" id="JBHSAJ010000183">
    <property type="protein sequence ID" value="MFC3938549.1"/>
    <property type="molecule type" value="Genomic_DNA"/>
</dbReference>
<dbReference type="RefSeq" id="WP_055401346.1">
    <property type="nucleotide sequence ID" value="NZ_JAMXAX010000208.1"/>
</dbReference>
<feature type="transmembrane region" description="Helical" evidence="1">
    <location>
        <begin position="72"/>
        <end position="88"/>
    </location>
</feature>
<keyword evidence="3" id="KW-1185">Reference proteome</keyword>
<name>A0ABV8DJA3_9BURK</name>
<evidence type="ECO:0000313" key="3">
    <source>
        <dbReference type="Proteomes" id="UP001595693"/>
    </source>
</evidence>
<evidence type="ECO:0000313" key="2">
    <source>
        <dbReference type="EMBL" id="MFC3938549.1"/>
    </source>
</evidence>
<accession>A0ABV8DJA3</accession>
<evidence type="ECO:0000256" key="1">
    <source>
        <dbReference type="SAM" id="Phobius"/>
    </source>
</evidence>
<proteinExistence type="predicted"/>
<keyword evidence="1" id="KW-1133">Transmembrane helix</keyword>
<comment type="caution">
    <text evidence="2">The sequence shown here is derived from an EMBL/GenBank/DDBJ whole genome shotgun (WGS) entry which is preliminary data.</text>
</comment>
<keyword evidence="1" id="KW-0812">Transmembrane</keyword>
<organism evidence="2 3">
    <name type="scientific">Acidovorax facilis</name>
    <dbReference type="NCBI Taxonomy" id="12917"/>
    <lineage>
        <taxon>Bacteria</taxon>
        <taxon>Pseudomonadati</taxon>
        <taxon>Pseudomonadota</taxon>
        <taxon>Betaproteobacteria</taxon>
        <taxon>Burkholderiales</taxon>
        <taxon>Comamonadaceae</taxon>
        <taxon>Acidovorax</taxon>
    </lineage>
</organism>
<dbReference type="Proteomes" id="UP001595693">
    <property type="component" value="Unassembled WGS sequence"/>
</dbReference>
<feature type="transmembrane region" description="Helical" evidence="1">
    <location>
        <begin position="41"/>
        <end position="60"/>
    </location>
</feature>